<proteinExistence type="predicted"/>
<comment type="caution">
    <text evidence="1">The sequence shown here is derived from an EMBL/GenBank/DDBJ whole genome shotgun (WGS) entry which is preliminary data.</text>
</comment>
<dbReference type="Proteomes" id="UP001642409">
    <property type="component" value="Unassembled WGS sequence"/>
</dbReference>
<name>A0AA86P096_9EUKA</name>
<reference evidence="1" key="1">
    <citation type="submission" date="2023-06" db="EMBL/GenBank/DDBJ databases">
        <authorList>
            <person name="Kurt Z."/>
        </authorList>
    </citation>
    <scope>NUCLEOTIDE SEQUENCE</scope>
</reference>
<protein>
    <submittedName>
        <fullName evidence="2">Hypothetical_protein</fullName>
    </submittedName>
</protein>
<reference evidence="2 3" key="2">
    <citation type="submission" date="2024-07" db="EMBL/GenBank/DDBJ databases">
        <authorList>
            <person name="Akdeniz Z."/>
        </authorList>
    </citation>
    <scope>NUCLEOTIDE SEQUENCE [LARGE SCALE GENOMIC DNA]</scope>
</reference>
<accession>A0AA86P096</accession>
<evidence type="ECO:0000313" key="3">
    <source>
        <dbReference type="Proteomes" id="UP001642409"/>
    </source>
</evidence>
<dbReference type="EMBL" id="CAXDID020000250">
    <property type="protein sequence ID" value="CAL6064436.1"/>
    <property type="molecule type" value="Genomic_DNA"/>
</dbReference>
<evidence type="ECO:0000313" key="1">
    <source>
        <dbReference type="EMBL" id="CAI9928653.1"/>
    </source>
</evidence>
<evidence type="ECO:0000313" key="2">
    <source>
        <dbReference type="EMBL" id="CAL6064436.1"/>
    </source>
</evidence>
<gene>
    <name evidence="1" type="ORF">HINF_LOCUS16298</name>
    <name evidence="2" type="ORF">HINF_LOCUS51354</name>
</gene>
<organism evidence="1">
    <name type="scientific">Hexamita inflata</name>
    <dbReference type="NCBI Taxonomy" id="28002"/>
    <lineage>
        <taxon>Eukaryota</taxon>
        <taxon>Metamonada</taxon>
        <taxon>Diplomonadida</taxon>
        <taxon>Hexamitidae</taxon>
        <taxon>Hexamitinae</taxon>
        <taxon>Hexamita</taxon>
    </lineage>
</organism>
<dbReference type="AlphaFoldDB" id="A0AA86P096"/>
<keyword evidence="3" id="KW-1185">Reference proteome</keyword>
<dbReference type="EMBL" id="CATOUU010000409">
    <property type="protein sequence ID" value="CAI9928653.1"/>
    <property type="molecule type" value="Genomic_DNA"/>
</dbReference>
<sequence length="157" mass="18357">MKSVKTTQQLREEIAALSQKQKQTAFEQQLNLTLVDKAVNESNDQFMHQNKSSQLTLKKLDYGIYPQNDVIKSQQEWQTQRSAQVSQKSINIDKKLSASTKQFGLQYDVDELEKQVRQQMIRQQLIQKQLESSRKSLDDMFSEKLLFESRGQTLRSK</sequence>